<feature type="compositionally biased region" description="Basic and acidic residues" evidence="1">
    <location>
        <begin position="100"/>
        <end position="113"/>
    </location>
</feature>
<dbReference type="EMBL" id="DXFQ01000099">
    <property type="protein sequence ID" value="HIX20070.1"/>
    <property type="molecule type" value="Genomic_DNA"/>
</dbReference>
<feature type="signal peptide" evidence="2">
    <location>
        <begin position="1"/>
        <end position="25"/>
    </location>
</feature>
<feature type="chain" id="PRO_5038693499" description="DUF4142 domain-containing protein" evidence="2">
    <location>
        <begin position="26"/>
        <end position="182"/>
    </location>
</feature>
<comment type="caution">
    <text evidence="3">The sequence shown here is derived from an EMBL/GenBank/DDBJ whole genome shotgun (WGS) entry which is preliminary data.</text>
</comment>
<gene>
    <name evidence="3" type="ORF">H9862_05640</name>
</gene>
<name>A0A9D1VBM7_9BACT</name>
<evidence type="ECO:0000256" key="1">
    <source>
        <dbReference type="SAM" id="MobiDB-lite"/>
    </source>
</evidence>
<dbReference type="AlphaFoldDB" id="A0A9D1VBM7"/>
<evidence type="ECO:0008006" key="5">
    <source>
        <dbReference type="Google" id="ProtNLM"/>
    </source>
</evidence>
<reference evidence="3" key="2">
    <citation type="submission" date="2021-04" db="EMBL/GenBank/DDBJ databases">
        <authorList>
            <person name="Gilroy R."/>
        </authorList>
    </citation>
    <scope>NUCLEOTIDE SEQUENCE</scope>
    <source>
        <strain evidence="3">14975</strain>
    </source>
</reference>
<evidence type="ECO:0000256" key="2">
    <source>
        <dbReference type="SAM" id="SignalP"/>
    </source>
</evidence>
<sequence length="182" mass="20271">MKFTSFSLLLSLSVLLSPVVSTAQAALPAFTGQYGAYSDPSNDKKAVREAGKKARALLKKTITTRRAAVGMLKRVKDEKTAERSAKSMERLYAAISRKPSLRERAKDNDRDTPRYGSNNTANLEAEAFREEMEKNERVFERIQADVDAHFERIEGLGVDTTKLRELAEKILSLDLSSVESAD</sequence>
<feature type="region of interest" description="Disordered" evidence="1">
    <location>
        <begin position="99"/>
        <end position="119"/>
    </location>
</feature>
<evidence type="ECO:0000313" key="3">
    <source>
        <dbReference type="EMBL" id="HIX20070.1"/>
    </source>
</evidence>
<accession>A0A9D1VBM7</accession>
<protein>
    <recommendedName>
        <fullName evidence="5">DUF4142 domain-containing protein</fullName>
    </recommendedName>
</protein>
<evidence type="ECO:0000313" key="4">
    <source>
        <dbReference type="Proteomes" id="UP000823964"/>
    </source>
</evidence>
<dbReference type="Proteomes" id="UP000823964">
    <property type="component" value="Unassembled WGS sequence"/>
</dbReference>
<proteinExistence type="predicted"/>
<reference evidence="3" key="1">
    <citation type="journal article" date="2021" name="PeerJ">
        <title>Extensive microbial diversity within the chicken gut microbiome revealed by metagenomics and culture.</title>
        <authorList>
            <person name="Gilroy R."/>
            <person name="Ravi A."/>
            <person name="Getino M."/>
            <person name="Pursley I."/>
            <person name="Horton D.L."/>
            <person name="Alikhan N.F."/>
            <person name="Baker D."/>
            <person name="Gharbi K."/>
            <person name="Hall N."/>
            <person name="Watson M."/>
            <person name="Adriaenssens E.M."/>
            <person name="Foster-Nyarko E."/>
            <person name="Jarju S."/>
            <person name="Secka A."/>
            <person name="Antonio M."/>
            <person name="Oren A."/>
            <person name="Chaudhuri R.R."/>
            <person name="La Ragione R."/>
            <person name="Hildebrand F."/>
            <person name="Pallen M.J."/>
        </authorList>
    </citation>
    <scope>NUCLEOTIDE SEQUENCE</scope>
    <source>
        <strain evidence="3">14975</strain>
    </source>
</reference>
<keyword evidence="2" id="KW-0732">Signal</keyword>
<organism evidence="3 4">
    <name type="scientific">Candidatus Akkermansia intestinigallinarum</name>
    <dbReference type="NCBI Taxonomy" id="2838431"/>
    <lineage>
        <taxon>Bacteria</taxon>
        <taxon>Pseudomonadati</taxon>
        <taxon>Verrucomicrobiota</taxon>
        <taxon>Verrucomicrobiia</taxon>
        <taxon>Verrucomicrobiales</taxon>
        <taxon>Akkermansiaceae</taxon>
        <taxon>Akkermansia</taxon>
    </lineage>
</organism>